<dbReference type="OrthoDB" id="9816296at2"/>
<dbReference type="PROSITE" id="PS50977">
    <property type="entry name" value="HTH_TETR_2"/>
    <property type="match status" value="1"/>
</dbReference>
<keyword evidence="3 5" id="KW-0238">DNA-binding</keyword>
<dbReference type="SUPFAM" id="SSF46689">
    <property type="entry name" value="Homeodomain-like"/>
    <property type="match status" value="1"/>
</dbReference>
<evidence type="ECO:0000313" key="8">
    <source>
        <dbReference type="Proteomes" id="UP000199597"/>
    </source>
</evidence>
<keyword evidence="4" id="KW-0804">Transcription</keyword>
<dbReference type="RefSeq" id="WP_092010382.1">
    <property type="nucleotide sequence ID" value="NZ_LT629766.1"/>
</dbReference>
<dbReference type="STRING" id="1136497.SAMN04489752_0875"/>
<sequence>MSKREQIIAAAIRLAEGSQPGHANLSVRAVAKEAGVGPSTLRHYFPTQADLHEAVARRSIDTVVKDFSIADANRDPADRLYECCAQFLPTHEHRDVQLETWFSMHLHALGAEKRAVSRRLLEHGHRVTYDSLYRWLNLLAEEGHLDPTEVAPTATALFTTVDGIALHSIISPETMTVDAAHEQVKWTISKLLSS</sequence>
<evidence type="ECO:0000256" key="1">
    <source>
        <dbReference type="ARBA" id="ARBA00022491"/>
    </source>
</evidence>
<keyword evidence="1" id="KW-0678">Repressor</keyword>
<evidence type="ECO:0000256" key="5">
    <source>
        <dbReference type="PROSITE-ProRule" id="PRU00335"/>
    </source>
</evidence>
<dbReference type="Pfam" id="PF00440">
    <property type="entry name" value="TetR_N"/>
    <property type="match status" value="1"/>
</dbReference>
<dbReference type="InterPro" id="IPR001647">
    <property type="entry name" value="HTH_TetR"/>
</dbReference>
<keyword evidence="2" id="KW-0805">Transcription regulation</keyword>
<dbReference type="AlphaFoldDB" id="A0A1H1P2F4"/>
<dbReference type="GO" id="GO:0003700">
    <property type="term" value="F:DNA-binding transcription factor activity"/>
    <property type="evidence" value="ECO:0007669"/>
    <property type="project" value="TreeGrafter"/>
</dbReference>
<dbReference type="PANTHER" id="PTHR30055:SF226">
    <property type="entry name" value="HTH-TYPE TRANSCRIPTIONAL REGULATOR PKSA"/>
    <property type="match status" value="1"/>
</dbReference>
<dbReference type="InterPro" id="IPR039538">
    <property type="entry name" value="BetI_C"/>
</dbReference>
<organism evidence="7 8">
    <name type="scientific">Brevibacterium siliguriense</name>
    <dbReference type="NCBI Taxonomy" id="1136497"/>
    <lineage>
        <taxon>Bacteria</taxon>
        <taxon>Bacillati</taxon>
        <taxon>Actinomycetota</taxon>
        <taxon>Actinomycetes</taxon>
        <taxon>Micrococcales</taxon>
        <taxon>Brevibacteriaceae</taxon>
        <taxon>Brevibacterium</taxon>
    </lineage>
</organism>
<dbReference type="GO" id="GO:0000976">
    <property type="term" value="F:transcription cis-regulatory region binding"/>
    <property type="evidence" value="ECO:0007669"/>
    <property type="project" value="TreeGrafter"/>
</dbReference>
<dbReference type="SUPFAM" id="SSF48498">
    <property type="entry name" value="Tetracyclin repressor-like, C-terminal domain"/>
    <property type="match status" value="1"/>
</dbReference>
<evidence type="ECO:0000256" key="4">
    <source>
        <dbReference type="ARBA" id="ARBA00023163"/>
    </source>
</evidence>
<evidence type="ECO:0000256" key="3">
    <source>
        <dbReference type="ARBA" id="ARBA00023125"/>
    </source>
</evidence>
<name>A0A1H1P2F4_9MICO</name>
<dbReference type="Pfam" id="PF13977">
    <property type="entry name" value="TetR_C_6"/>
    <property type="match status" value="1"/>
</dbReference>
<gene>
    <name evidence="7" type="ORF">SAMN04489752_0875</name>
</gene>
<evidence type="ECO:0000313" key="7">
    <source>
        <dbReference type="EMBL" id="SDS05210.1"/>
    </source>
</evidence>
<dbReference type="PANTHER" id="PTHR30055">
    <property type="entry name" value="HTH-TYPE TRANSCRIPTIONAL REGULATOR RUTR"/>
    <property type="match status" value="1"/>
</dbReference>
<dbReference type="Proteomes" id="UP000199597">
    <property type="component" value="Chromosome I"/>
</dbReference>
<keyword evidence="8" id="KW-1185">Reference proteome</keyword>
<feature type="domain" description="HTH tetR-type" evidence="6">
    <location>
        <begin position="1"/>
        <end position="63"/>
    </location>
</feature>
<protein>
    <submittedName>
        <fullName evidence="7">DNA-binding transcriptional regulator, AcrR family</fullName>
    </submittedName>
</protein>
<dbReference type="InterPro" id="IPR009057">
    <property type="entry name" value="Homeodomain-like_sf"/>
</dbReference>
<dbReference type="InterPro" id="IPR036271">
    <property type="entry name" value="Tet_transcr_reg_TetR-rel_C_sf"/>
</dbReference>
<reference evidence="8" key="1">
    <citation type="submission" date="2016-10" db="EMBL/GenBank/DDBJ databases">
        <authorList>
            <person name="Varghese N."/>
            <person name="Submissions S."/>
        </authorList>
    </citation>
    <scope>NUCLEOTIDE SEQUENCE [LARGE SCALE GENOMIC DNA]</scope>
    <source>
        <strain evidence="8">DSM 23676</strain>
    </source>
</reference>
<dbReference type="EMBL" id="LT629766">
    <property type="protein sequence ID" value="SDS05210.1"/>
    <property type="molecule type" value="Genomic_DNA"/>
</dbReference>
<dbReference type="InterPro" id="IPR050109">
    <property type="entry name" value="HTH-type_TetR-like_transc_reg"/>
</dbReference>
<evidence type="ECO:0000259" key="6">
    <source>
        <dbReference type="PROSITE" id="PS50977"/>
    </source>
</evidence>
<accession>A0A1H1P2F4</accession>
<proteinExistence type="predicted"/>
<dbReference type="Gene3D" id="1.10.357.10">
    <property type="entry name" value="Tetracycline Repressor, domain 2"/>
    <property type="match status" value="1"/>
</dbReference>
<evidence type="ECO:0000256" key="2">
    <source>
        <dbReference type="ARBA" id="ARBA00023015"/>
    </source>
</evidence>
<feature type="DNA-binding region" description="H-T-H motif" evidence="5">
    <location>
        <begin position="26"/>
        <end position="45"/>
    </location>
</feature>